<dbReference type="InterPro" id="IPR011050">
    <property type="entry name" value="Pectin_lyase_fold/virulence"/>
</dbReference>
<evidence type="ECO:0000256" key="2">
    <source>
        <dbReference type="ARBA" id="ARBA00008834"/>
    </source>
</evidence>
<evidence type="ECO:0000256" key="10">
    <source>
        <dbReference type="SAM" id="SignalP"/>
    </source>
</evidence>
<keyword evidence="10" id="KW-0732">Signal</keyword>
<evidence type="ECO:0000256" key="8">
    <source>
        <dbReference type="PROSITE-ProRule" id="PRU10052"/>
    </source>
</evidence>
<gene>
    <name evidence="11" type="ORF">CDL12_20658</name>
</gene>
<evidence type="ECO:0000256" key="4">
    <source>
        <dbReference type="ARBA" id="ARBA00022525"/>
    </source>
</evidence>
<comment type="caution">
    <text evidence="11">The sequence shown here is derived from an EMBL/GenBank/DDBJ whole genome shotgun (WGS) entry which is preliminary data.</text>
</comment>
<keyword evidence="6 9" id="KW-0326">Glycosidase</keyword>
<dbReference type="SMART" id="SM00710">
    <property type="entry name" value="PbH1"/>
    <property type="match status" value="4"/>
</dbReference>
<accession>A0A2G9GNG2</accession>
<dbReference type="OrthoDB" id="187139at2759"/>
<dbReference type="GO" id="GO:0004650">
    <property type="term" value="F:polygalacturonase activity"/>
    <property type="evidence" value="ECO:0007669"/>
    <property type="project" value="UniProtKB-EC"/>
</dbReference>
<dbReference type="InterPro" id="IPR006626">
    <property type="entry name" value="PbH1"/>
</dbReference>
<dbReference type="PROSITE" id="PS00502">
    <property type="entry name" value="POLYGALACTURONASE"/>
    <property type="match status" value="1"/>
</dbReference>
<keyword evidence="7" id="KW-0961">Cell wall biogenesis/degradation</keyword>
<evidence type="ECO:0000313" key="12">
    <source>
        <dbReference type="Proteomes" id="UP000231279"/>
    </source>
</evidence>
<evidence type="ECO:0000256" key="9">
    <source>
        <dbReference type="RuleBase" id="RU361169"/>
    </source>
</evidence>
<dbReference type="GO" id="GO:0005975">
    <property type="term" value="P:carbohydrate metabolic process"/>
    <property type="evidence" value="ECO:0007669"/>
    <property type="project" value="InterPro"/>
</dbReference>
<sequence>MEASSLFFFLFTTSLLLVGTSDQTVFNVLDYGAVGDGQTDDTNAFARAWQETCASSSSATVQVPSGKTFLIRALRFNGPCNSNSVSMEIDGNLMAPSDPSKWDCENNVCDRWIYFHRVDGLTVRGYGTIDGRGDKWWHGDALEISSSNNIYLGGGLNFKDSPRMHVVLNGLRSLVVSDITIDAPEKSPNTDGIHVTGCTNAFINHSRIGTGDDCISIVDGSSFVTITNIICGPGHGISIGSLGKNGANDEVEYISVSDVVFIGSTNGARIKTWQVNYATIR</sequence>
<dbReference type="SUPFAM" id="SSF51126">
    <property type="entry name" value="Pectin lyase-like"/>
    <property type="match status" value="1"/>
</dbReference>
<dbReference type="EMBL" id="NKXS01004324">
    <property type="protein sequence ID" value="PIN06788.1"/>
    <property type="molecule type" value="Genomic_DNA"/>
</dbReference>
<keyword evidence="4" id="KW-0964">Secreted</keyword>
<dbReference type="Gene3D" id="2.160.20.10">
    <property type="entry name" value="Single-stranded right-handed beta-helix, Pectin lyase-like"/>
    <property type="match status" value="1"/>
</dbReference>
<dbReference type="Pfam" id="PF00295">
    <property type="entry name" value="Glyco_hydro_28"/>
    <property type="match status" value="1"/>
</dbReference>
<dbReference type="GO" id="GO:0071555">
    <property type="term" value="P:cell wall organization"/>
    <property type="evidence" value="ECO:0007669"/>
    <property type="project" value="UniProtKB-KW"/>
</dbReference>
<evidence type="ECO:0000256" key="1">
    <source>
        <dbReference type="ARBA" id="ARBA00004191"/>
    </source>
</evidence>
<evidence type="ECO:0000256" key="6">
    <source>
        <dbReference type="ARBA" id="ARBA00023295"/>
    </source>
</evidence>
<keyword evidence="5 9" id="KW-0378">Hydrolase</keyword>
<evidence type="ECO:0000256" key="5">
    <source>
        <dbReference type="ARBA" id="ARBA00022801"/>
    </source>
</evidence>
<dbReference type="EC" id="3.2.1.15" evidence="11"/>
<organism evidence="11 12">
    <name type="scientific">Handroanthus impetiginosus</name>
    <dbReference type="NCBI Taxonomy" id="429701"/>
    <lineage>
        <taxon>Eukaryota</taxon>
        <taxon>Viridiplantae</taxon>
        <taxon>Streptophyta</taxon>
        <taxon>Embryophyta</taxon>
        <taxon>Tracheophyta</taxon>
        <taxon>Spermatophyta</taxon>
        <taxon>Magnoliopsida</taxon>
        <taxon>eudicotyledons</taxon>
        <taxon>Gunneridae</taxon>
        <taxon>Pentapetalae</taxon>
        <taxon>asterids</taxon>
        <taxon>lamiids</taxon>
        <taxon>Lamiales</taxon>
        <taxon>Bignoniaceae</taxon>
        <taxon>Crescentiina</taxon>
        <taxon>Tabebuia alliance</taxon>
        <taxon>Handroanthus</taxon>
    </lineage>
</organism>
<feature type="signal peptide" evidence="10">
    <location>
        <begin position="1"/>
        <end position="22"/>
    </location>
</feature>
<proteinExistence type="inferred from homology"/>
<comment type="similarity">
    <text evidence="2 9">Belongs to the glycosyl hydrolase 28 family.</text>
</comment>
<name>A0A2G9GNG2_9LAMI</name>
<keyword evidence="12" id="KW-1185">Reference proteome</keyword>
<feature type="active site" evidence="8">
    <location>
        <position position="235"/>
    </location>
</feature>
<keyword evidence="3" id="KW-0134">Cell wall</keyword>
<protein>
    <submittedName>
        <fullName evidence="11">Polygalacturonase</fullName>
        <ecNumber evidence="11">3.2.1.15</ecNumber>
    </submittedName>
</protein>
<dbReference type="PANTHER" id="PTHR31375">
    <property type="match status" value="1"/>
</dbReference>
<evidence type="ECO:0000313" key="11">
    <source>
        <dbReference type="EMBL" id="PIN06788.1"/>
    </source>
</evidence>
<dbReference type="InterPro" id="IPR000743">
    <property type="entry name" value="Glyco_hydro_28"/>
</dbReference>
<reference evidence="12" key="1">
    <citation type="journal article" date="2018" name="Gigascience">
        <title>Genome assembly of the Pink Ipe (Handroanthus impetiginosus, Bignoniaceae), a highly valued, ecologically keystone Neotropical timber forest tree.</title>
        <authorList>
            <person name="Silva-Junior O.B."/>
            <person name="Grattapaglia D."/>
            <person name="Novaes E."/>
            <person name="Collevatti R.G."/>
        </authorList>
    </citation>
    <scope>NUCLEOTIDE SEQUENCE [LARGE SCALE GENOMIC DNA]</scope>
    <source>
        <strain evidence="12">cv. UFG-1</strain>
    </source>
</reference>
<feature type="chain" id="PRO_5013822739" evidence="10">
    <location>
        <begin position="23"/>
        <end position="281"/>
    </location>
</feature>
<evidence type="ECO:0000256" key="7">
    <source>
        <dbReference type="ARBA" id="ARBA00023316"/>
    </source>
</evidence>
<dbReference type="AlphaFoldDB" id="A0A2G9GNG2"/>
<dbReference type="STRING" id="429701.A0A2G9GNG2"/>
<evidence type="ECO:0000256" key="3">
    <source>
        <dbReference type="ARBA" id="ARBA00022512"/>
    </source>
</evidence>
<dbReference type="Proteomes" id="UP000231279">
    <property type="component" value="Unassembled WGS sequence"/>
</dbReference>
<comment type="subcellular location">
    <subcellularLocation>
        <location evidence="1">Secreted</location>
        <location evidence="1">Cell wall</location>
    </subcellularLocation>
</comment>
<dbReference type="InterPro" id="IPR012334">
    <property type="entry name" value="Pectin_lyas_fold"/>
</dbReference>